<dbReference type="RefSeq" id="WP_200757836.1">
    <property type="nucleotide sequence ID" value="NZ_AP023366.1"/>
</dbReference>
<evidence type="ECO:0000259" key="1">
    <source>
        <dbReference type="Pfam" id="PF02589"/>
    </source>
</evidence>
<feature type="domain" description="LUD" evidence="1">
    <location>
        <begin position="52"/>
        <end position="233"/>
    </location>
</feature>
<dbReference type="KEGG" id="eff:skT53_26120"/>
<dbReference type="Proteomes" id="UP000593802">
    <property type="component" value="Chromosome"/>
</dbReference>
<accession>A0A7I8DC82</accession>
<evidence type="ECO:0000313" key="2">
    <source>
        <dbReference type="EMBL" id="BCJ87627.1"/>
    </source>
</evidence>
<sequence>MSSNLTEQEFALLKRIAGRLGRSEPLTEKPSRDVIGPPDFWRQFQLSQEEKIERFCESWRALTGVAETVQSEWEAVDVLKRWIQEENITNLIRWDHPELESLGLDEPLRLSGITVNVWGHGDPQSMKEIANQAEAGITWADYAVADTGTLSLFSSREKARSVSLLPPIHIAVFRAKQLVTRIGEVMVKIDEMNRNGSLPAGVNFITGPSRSSDIENDLSIGVHGPKKVFALIIK</sequence>
<dbReference type="PANTHER" id="PTHR43682:SF1">
    <property type="entry name" value="LACTATE UTILIZATION PROTEIN C"/>
    <property type="match status" value="1"/>
</dbReference>
<reference evidence="2 3" key="1">
    <citation type="submission" date="2020-08" db="EMBL/GenBank/DDBJ databases">
        <title>Complete Genome Sequence of Effusibacillus dendaii Strain skT53, Isolated from Farmland soil.</title>
        <authorList>
            <person name="Konishi T."/>
            <person name="Kawasaki H."/>
        </authorList>
    </citation>
    <scope>NUCLEOTIDE SEQUENCE [LARGE SCALE GENOMIC DNA]</scope>
    <source>
        <strain evidence="3">skT53</strain>
    </source>
</reference>
<dbReference type="InterPro" id="IPR024185">
    <property type="entry name" value="FTHF_cligase-like_sf"/>
</dbReference>
<dbReference type="InterPro" id="IPR003741">
    <property type="entry name" value="LUD_dom"/>
</dbReference>
<dbReference type="EMBL" id="AP023366">
    <property type="protein sequence ID" value="BCJ87627.1"/>
    <property type="molecule type" value="Genomic_DNA"/>
</dbReference>
<keyword evidence="3" id="KW-1185">Reference proteome</keyword>
<organism evidence="2 3">
    <name type="scientific">Effusibacillus dendaii</name>
    <dbReference type="NCBI Taxonomy" id="2743772"/>
    <lineage>
        <taxon>Bacteria</taxon>
        <taxon>Bacillati</taxon>
        <taxon>Bacillota</taxon>
        <taxon>Bacilli</taxon>
        <taxon>Bacillales</taxon>
        <taxon>Alicyclobacillaceae</taxon>
        <taxon>Effusibacillus</taxon>
    </lineage>
</organism>
<dbReference type="PANTHER" id="PTHR43682">
    <property type="entry name" value="LACTATE UTILIZATION PROTEIN C"/>
    <property type="match status" value="1"/>
</dbReference>
<evidence type="ECO:0000313" key="3">
    <source>
        <dbReference type="Proteomes" id="UP000593802"/>
    </source>
</evidence>
<proteinExistence type="predicted"/>
<protein>
    <submittedName>
        <fullName evidence="2">Lactate utilization protein C</fullName>
    </submittedName>
</protein>
<dbReference type="Gene3D" id="3.40.50.10420">
    <property type="entry name" value="NagB/RpiA/CoA transferase-like"/>
    <property type="match status" value="1"/>
</dbReference>
<name>A0A7I8DC82_9BACL</name>
<gene>
    <name evidence="2" type="ORF">skT53_26120</name>
</gene>
<dbReference type="AlphaFoldDB" id="A0A7I8DC82"/>
<dbReference type="InterPro" id="IPR037171">
    <property type="entry name" value="NagB/RpiA_transferase-like"/>
</dbReference>
<dbReference type="SUPFAM" id="SSF100950">
    <property type="entry name" value="NagB/RpiA/CoA transferase-like"/>
    <property type="match status" value="1"/>
</dbReference>
<dbReference type="Pfam" id="PF02589">
    <property type="entry name" value="LUD_dom"/>
    <property type="match status" value="1"/>
</dbReference>